<organism evidence="5 6">
    <name type="scientific">Basidiobolus ranarum</name>
    <dbReference type="NCBI Taxonomy" id="34480"/>
    <lineage>
        <taxon>Eukaryota</taxon>
        <taxon>Fungi</taxon>
        <taxon>Fungi incertae sedis</taxon>
        <taxon>Zoopagomycota</taxon>
        <taxon>Entomophthoromycotina</taxon>
        <taxon>Basidiobolomycetes</taxon>
        <taxon>Basidiobolales</taxon>
        <taxon>Basidiobolaceae</taxon>
        <taxon>Basidiobolus</taxon>
    </lineage>
</organism>
<dbReference type="EC" id="1.1.1.100" evidence="2"/>
<accession>A0ABR2W1R6</accession>
<evidence type="ECO:0000256" key="2">
    <source>
        <dbReference type="ARBA" id="ARBA00012948"/>
    </source>
</evidence>
<dbReference type="Proteomes" id="UP001479436">
    <property type="component" value="Unassembled WGS sequence"/>
</dbReference>
<dbReference type="Pfam" id="PF13561">
    <property type="entry name" value="adh_short_C2"/>
    <property type="match status" value="1"/>
</dbReference>
<proteinExistence type="inferred from homology"/>
<dbReference type="InterPro" id="IPR036291">
    <property type="entry name" value="NAD(P)-bd_dom_sf"/>
</dbReference>
<evidence type="ECO:0000256" key="1">
    <source>
        <dbReference type="ARBA" id="ARBA00006484"/>
    </source>
</evidence>
<evidence type="ECO:0000313" key="5">
    <source>
        <dbReference type="EMBL" id="KAK9717187.1"/>
    </source>
</evidence>
<keyword evidence="3" id="KW-0521">NADP</keyword>
<gene>
    <name evidence="5" type="ORF">K7432_006393</name>
</gene>
<dbReference type="EMBL" id="JASJQH010007156">
    <property type="protein sequence ID" value="KAK9717187.1"/>
    <property type="molecule type" value="Genomic_DNA"/>
</dbReference>
<dbReference type="SUPFAM" id="SSF51735">
    <property type="entry name" value="NAD(P)-binding Rossmann-fold domains"/>
    <property type="match status" value="1"/>
</dbReference>
<evidence type="ECO:0000256" key="3">
    <source>
        <dbReference type="ARBA" id="ARBA00022857"/>
    </source>
</evidence>
<dbReference type="InterPro" id="IPR002347">
    <property type="entry name" value="SDR_fam"/>
</dbReference>
<evidence type="ECO:0000313" key="6">
    <source>
        <dbReference type="Proteomes" id="UP001479436"/>
    </source>
</evidence>
<name>A0ABR2W1R6_9FUNG</name>
<protein>
    <recommendedName>
        <fullName evidence="2">3-oxoacyl-[acyl-carrier-protein] reductase</fullName>
        <ecNumber evidence="2">1.1.1.100</ecNumber>
    </recommendedName>
</protein>
<comment type="caution">
    <text evidence="5">The sequence shown here is derived from an EMBL/GenBank/DDBJ whole genome shotgun (WGS) entry which is preliminary data.</text>
</comment>
<keyword evidence="6" id="KW-1185">Reference proteome</keyword>
<evidence type="ECO:0000256" key="4">
    <source>
        <dbReference type="ARBA" id="ARBA00048508"/>
    </source>
</evidence>
<dbReference type="PRINTS" id="PR00080">
    <property type="entry name" value="SDRFAMILY"/>
</dbReference>
<dbReference type="Gene3D" id="3.40.50.720">
    <property type="entry name" value="NAD(P)-binding Rossmann-like Domain"/>
    <property type="match status" value="1"/>
</dbReference>
<comment type="similarity">
    <text evidence="1">Belongs to the short-chain dehydrogenases/reductases (SDR) family.</text>
</comment>
<dbReference type="PRINTS" id="PR00081">
    <property type="entry name" value="GDHRDH"/>
</dbReference>
<comment type="catalytic activity">
    <reaction evidence="4">
        <text>a (3R)-hydroxyacyl-[ACP] + NADP(+) = a 3-oxoacyl-[ACP] + NADPH + H(+)</text>
        <dbReference type="Rhea" id="RHEA:17397"/>
        <dbReference type="Rhea" id="RHEA-COMP:9916"/>
        <dbReference type="Rhea" id="RHEA-COMP:9945"/>
        <dbReference type="ChEBI" id="CHEBI:15378"/>
        <dbReference type="ChEBI" id="CHEBI:57783"/>
        <dbReference type="ChEBI" id="CHEBI:58349"/>
        <dbReference type="ChEBI" id="CHEBI:78776"/>
        <dbReference type="ChEBI" id="CHEBI:78827"/>
        <dbReference type="EC" id="1.1.1.100"/>
    </reaction>
</comment>
<dbReference type="PANTHER" id="PTHR42879:SF2">
    <property type="entry name" value="3-OXOACYL-[ACYL-CARRIER-PROTEIN] REDUCTASE FABG"/>
    <property type="match status" value="1"/>
</dbReference>
<reference evidence="5 6" key="1">
    <citation type="submission" date="2023-04" db="EMBL/GenBank/DDBJ databases">
        <title>Genome of Basidiobolus ranarum AG-B5.</title>
        <authorList>
            <person name="Stajich J.E."/>
            <person name="Carter-House D."/>
            <person name="Gryganskyi A."/>
        </authorList>
    </citation>
    <scope>NUCLEOTIDE SEQUENCE [LARGE SCALE GENOMIC DNA]</scope>
    <source>
        <strain evidence="5 6">AG-B5</strain>
    </source>
</reference>
<dbReference type="PROSITE" id="PS00061">
    <property type="entry name" value="ADH_SHORT"/>
    <property type="match status" value="1"/>
</dbReference>
<dbReference type="PANTHER" id="PTHR42879">
    <property type="entry name" value="3-OXOACYL-(ACYL-CARRIER-PROTEIN) REDUCTASE"/>
    <property type="match status" value="1"/>
</dbReference>
<dbReference type="InterPro" id="IPR020904">
    <property type="entry name" value="Sc_DH/Rdtase_CS"/>
</dbReference>
<dbReference type="InterPro" id="IPR050259">
    <property type="entry name" value="SDR"/>
</dbReference>
<sequence length="258" mass="27488">MSANFSFEGKVVLVTGGTSGVGLAITRGFTLAGAKVHIAGTDEVKGGKVVKELQNVVFHPCDLTDSTQIQDLVNSVVAEDGGCDILIPTAGYVVMSKVEELPESTWKNMIDLMLTSPFLLAHHFLPMMYRKKWGRIVNIGSACSIHGAPLKAAYVSAKHGLIGLTKVTALEANEHGVTCNCICPTWIRTPPVEGIVNQLSKEQGKSAEQIIRELVPDTGCKRLLEPSEVADYVMYLCTDLAAGITGSTVTIDCGLSAL</sequence>